<keyword evidence="3 6" id="KW-1133">Transmembrane helix</keyword>
<evidence type="ECO:0000313" key="9">
    <source>
        <dbReference type="Proteomes" id="UP000035932"/>
    </source>
</evidence>
<proteinExistence type="predicted"/>
<feature type="transmembrane region" description="Helical" evidence="6">
    <location>
        <begin position="259"/>
        <end position="279"/>
    </location>
</feature>
<feature type="transmembrane region" description="Helical" evidence="6">
    <location>
        <begin position="27"/>
        <end position="45"/>
    </location>
</feature>
<reference evidence="8 9" key="1">
    <citation type="submission" date="2015-06" db="EMBL/GenBank/DDBJ databases">
        <title>Recapitulation of the evolution of biosynthetic gene clusters reveals hidden chemical diversity on bacterial genomes.</title>
        <authorList>
            <person name="Cruz-Morales P."/>
            <person name="Martinez-Guerrero C."/>
            <person name="Morales-Escalante M.A."/>
            <person name="Yanez-Guerra L.A."/>
            <person name="Kopp J.F."/>
            <person name="Feldmann J."/>
            <person name="Ramos-Aboites H.E."/>
            <person name="Barona-Gomez F."/>
        </authorList>
    </citation>
    <scope>NUCLEOTIDE SEQUENCE [LARGE SCALE GENOMIC DNA]</scope>
    <source>
        <strain evidence="8 9">ATCC 31245</strain>
    </source>
</reference>
<evidence type="ECO:0000256" key="1">
    <source>
        <dbReference type="ARBA" id="ARBA00004651"/>
    </source>
</evidence>
<evidence type="ECO:0000256" key="5">
    <source>
        <dbReference type="SAM" id="MobiDB-lite"/>
    </source>
</evidence>
<feature type="transmembrane region" description="Helical" evidence="6">
    <location>
        <begin position="323"/>
        <end position="342"/>
    </location>
</feature>
<sequence length="473" mass="48876">MNTSPHGKNTSPHRQISRQHRTTLRRLIAITTVTLVFDGYDLVVYGTVVPQFLRDPSQIGHLSVAQAGALGSYALMGVMVGALSAGAVGDHVGRRRVMIAGIIWFSVAMGLSAFATSIPEFGVLRFLTGIGVGALVATAAAMVAEFAPPHRRNVYNAIVYSGVPVGGVLAAVLALITSGGDSWRTLFLFGAAPLVVLLPVTLLCLPESPKWLQARGHTERAHLLSERTGVALNGPVRAADDEKVGFAALASRRYALPTVLLGLMSCSGLLLTYALNTWLPEIMGQSGFDKSYSLVFLLALNGGAVIGGLLASRAADRRGPQRVITSTFVLAAVSLVLLTLGLPLGALLALVAVAGIGTIGTQVLVYGFVANYYDTRARAAGVAWCAGFGRLGGIGGPLVGGALMSAGISPHHAFYAFAGVAVLGALVTLFVPRRSTGEEAAAEYVTEPGVPESAPGSMPDSVSVPTSASIPVG</sequence>
<feature type="transmembrane region" description="Helical" evidence="6">
    <location>
        <begin position="65"/>
        <end position="85"/>
    </location>
</feature>
<keyword evidence="4 6" id="KW-0472">Membrane</keyword>
<feature type="compositionally biased region" description="Polar residues" evidence="5">
    <location>
        <begin position="463"/>
        <end position="473"/>
    </location>
</feature>
<dbReference type="OrthoDB" id="9787026at2"/>
<dbReference type="InterPro" id="IPR011701">
    <property type="entry name" value="MFS"/>
</dbReference>
<dbReference type="PROSITE" id="PS50850">
    <property type="entry name" value="MFS"/>
    <property type="match status" value="1"/>
</dbReference>
<dbReference type="EMBL" id="LFML01000108">
    <property type="protein sequence ID" value="KMO95209.1"/>
    <property type="molecule type" value="Genomic_DNA"/>
</dbReference>
<keyword evidence="2 6" id="KW-0812">Transmembrane</keyword>
<evidence type="ECO:0000256" key="6">
    <source>
        <dbReference type="SAM" id="Phobius"/>
    </source>
</evidence>
<keyword evidence="9" id="KW-1185">Reference proteome</keyword>
<dbReference type="PANTHER" id="PTHR23508:SF10">
    <property type="entry name" value="CARBOXYLIC ACID TRANSPORTER PROTEIN HOMOLOG"/>
    <property type="match status" value="1"/>
</dbReference>
<dbReference type="STRING" id="66430.ACS04_24820"/>
<feature type="region of interest" description="Disordered" evidence="5">
    <location>
        <begin position="443"/>
        <end position="473"/>
    </location>
</feature>
<gene>
    <name evidence="8" type="ORF">ACS04_24820</name>
</gene>
<feature type="transmembrane region" description="Helical" evidence="6">
    <location>
        <begin position="412"/>
        <end position="431"/>
    </location>
</feature>
<comment type="caution">
    <text evidence="8">The sequence shown here is derived from an EMBL/GenBank/DDBJ whole genome shotgun (WGS) entry which is preliminary data.</text>
</comment>
<feature type="transmembrane region" description="Helical" evidence="6">
    <location>
        <begin position="381"/>
        <end position="406"/>
    </location>
</feature>
<feature type="transmembrane region" description="Helical" evidence="6">
    <location>
        <begin position="348"/>
        <end position="369"/>
    </location>
</feature>
<evidence type="ECO:0000256" key="2">
    <source>
        <dbReference type="ARBA" id="ARBA00022692"/>
    </source>
</evidence>
<feature type="transmembrane region" description="Helical" evidence="6">
    <location>
        <begin position="97"/>
        <end position="118"/>
    </location>
</feature>
<evidence type="ECO:0000259" key="7">
    <source>
        <dbReference type="PROSITE" id="PS50850"/>
    </source>
</evidence>
<dbReference type="Pfam" id="PF07690">
    <property type="entry name" value="MFS_1"/>
    <property type="match status" value="1"/>
</dbReference>
<evidence type="ECO:0000256" key="4">
    <source>
        <dbReference type="ARBA" id="ARBA00023136"/>
    </source>
</evidence>
<feature type="transmembrane region" description="Helical" evidence="6">
    <location>
        <begin position="291"/>
        <end position="311"/>
    </location>
</feature>
<feature type="transmembrane region" description="Helical" evidence="6">
    <location>
        <begin position="154"/>
        <end position="177"/>
    </location>
</feature>
<dbReference type="RefSeq" id="WP_048478973.1">
    <property type="nucleotide sequence ID" value="NZ_JBIRUD010000001.1"/>
</dbReference>
<feature type="domain" description="Major facilitator superfamily (MFS) profile" evidence="7">
    <location>
        <begin position="27"/>
        <end position="436"/>
    </location>
</feature>
<dbReference type="CDD" id="cd17365">
    <property type="entry name" value="MFS_PcaK_like"/>
    <property type="match status" value="1"/>
</dbReference>
<dbReference type="GO" id="GO:0005886">
    <property type="term" value="C:plasma membrane"/>
    <property type="evidence" value="ECO:0007669"/>
    <property type="project" value="UniProtKB-SubCell"/>
</dbReference>
<evidence type="ECO:0000256" key="3">
    <source>
        <dbReference type="ARBA" id="ARBA00022989"/>
    </source>
</evidence>
<name>A0A0J6XJ45_9ACTN</name>
<dbReference type="Proteomes" id="UP000035932">
    <property type="component" value="Unassembled WGS sequence"/>
</dbReference>
<dbReference type="Gene3D" id="1.20.1250.20">
    <property type="entry name" value="MFS general substrate transporter like domains"/>
    <property type="match status" value="1"/>
</dbReference>
<dbReference type="GO" id="GO:0046943">
    <property type="term" value="F:carboxylic acid transmembrane transporter activity"/>
    <property type="evidence" value="ECO:0007669"/>
    <property type="project" value="TreeGrafter"/>
</dbReference>
<feature type="transmembrane region" description="Helical" evidence="6">
    <location>
        <begin position="124"/>
        <end position="147"/>
    </location>
</feature>
<dbReference type="InterPro" id="IPR036259">
    <property type="entry name" value="MFS_trans_sf"/>
</dbReference>
<dbReference type="AlphaFoldDB" id="A0A0J6XJ45"/>
<comment type="subcellular location">
    <subcellularLocation>
        <location evidence="1">Cell membrane</location>
        <topology evidence="1">Multi-pass membrane protein</topology>
    </subcellularLocation>
</comment>
<accession>A0A0J6XJ45</accession>
<dbReference type="PATRIC" id="fig|66430.4.peg.455"/>
<dbReference type="InterPro" id="IPR020846">
    <property type="entry name" value="MFS_dom"/>
</dbReference>
<dbReference type="SUPFAM" id="SSF103473">
    <property type="entry name" value="MFS general substrate transporter"/>
    <property type="match status" value="1"/>
</dbReference>
<protein>
    <submittedName>
        <fullName evidence="8">MFS transporter</fullName>
    </submittedName>
</protein>
<evidence type="ECO:0000313" key="8">
    <source>
        <dbReference type="EMBL" id="KMO95209.1"/>
    </source>
</evidence>
<feature type="transmembrane region" description="Helical" evidence="6">
    <location>
        <begin position="183"/>
        <end position="205"/>
    </location>
</feature>
<organism evidence="8 9">
    <name type="scientific">Streptomyces roseus</name>
    <dbReference type="NCBI Taxonomy" id="66430"/>
    <lineage>
        <taxon>Bacteria</taxon>
        <taxon>Bacillati</taxon>
        <taxon>Actinomycetota</taxon>
        <taxon>Actinomycetes</taxon>
        <taxon>Kitasatosporales</taxon>
        <taxon>Streptomycetaceae</taxon>
        <taxon>Streptomyces</taxon>
    </lineage>
</organism>
<dbReference type="PANTHER" id="PTHR23508">
    <property type="entry name" value="CARBOXYLIC ACID TRANSPORTER PROTEIN HOMOLOG"/>
    <property type="match status" value="1"/>
</dbReference>